<evidence type="ECO:0000256" key="3">
    <source>
        <dbReference type="ARBA" id="ARBA00022801"/>
    </source>
</evidence>
<evidence type="ECO:0000256" key="1">
    <source>
        <dbReference type="ARBA" id="ARBA00009179"/>
    </source>
</evidence>
<protein>
    <submittedName>
        <fullName evidence="7">S41 family peptidase</fullName>
    </submittedName>
</protein>
<dbReference type="InterPro" id="IPR005151">
    <property type="entry name" value="Tail-specific_protease"/>
</dbReference>
<dbReference type="Gene3D" id="3.90.226.10">
    <property type="entry name" value="2-enoyl-CoA Hydratase, Chain A, domain 1"/>
    <property type="match status" value="1"/>
</dbReference>
<dbReference type="Gene3D" id="2.30.42.10">
    <property type="match status" value="1"/>
</dbReference>
<dbReference type="InterPro" id="IPR001478">
    <property type="entry name" value="PDZ"/>
</dbReference>
<sequence length="467" mass="50795">MSRWNLAWLLILPTVLASGLMLRFASASLPKDKDYERMRLIADVLAEVEKNYVEPLDDARKQKLVEDMLNGGLRRLDEHTMYFNEDVLSEFQTQSQGEFGGVGFIMALDNGNAKHIVIKTPLPGGPAYDAGLQAGDQIVRIEDKSTEGMKTEEARKLILGKPGTKVNITVLRRGAAQPEAITLTRALIEQPVVSGLARDPNDPTKWDYIADPVNKIALIRVSGFSGKTTKELKVALDQCEAAGAKAYILDLRGNPGGLLNEAIDVADLFLAGGGIVTTKVRDSTRSWTAKDDGKPYEKATERPMAVLADQGSASASEIVAAALQENGRAVVIGQRTYGKGSVQKVFDLPEGGAVKITTEVWLTPAGKHFHRVQTAKETDSWGVEPDPGMKVDLTEEQMKNYVIMLDQLNVIPGKPGVAPKVPPLPPRPDWTLPANYKDPVAEKGMEYLRKKLSGMTRRVVSSTGVAA</sequence>
<comment type="similarity">
    <text evidence="1 5">Belongs to the peptidase S41A family.</text>
</comment>
<keyword evidence="8" id="KW-1185">Reference proteome</keyword>
<dbReference type="SUPFAM" id="SSF50156">
    <property type="entry name" value="PDZ domain-like"/>
    <property type="match status" value="1"/>
</dbReference>
<feature type="domain" description="PDZ" evidence="6">
    <location>
        <begin position="88"/>
        <end position="158"/>
    </location>
</feature>
<dbReference type="GO" id="GO:0006508">
    <property type="term" value="P:proteolysis"/>
    <property type="evidence" value="ECO:0007669"/>
    <property type="project" value="UniProtKB-KW"/>
</dbReference>
<dbReference type="InterPro" id="IPR029045">
    <property type="entry name" value="ClpP/crotonase-like_dom_sf"/>
</dbReference>
<evidence type="ECO:0000313" key="7">
    <source>
        <dbReference type="EMBL" id="QEL20395.1"/>
    </source>
</evidence>
<evidence type="ECO:0000256" key="5">
    <source>
        <dbReference type="RuleBase" id="RU004404"/>
    </source>
</evidence>
<dbReference type="CDD" id="cd06782">
    <property type="entry name" value="cpPDZ_CPP-like"/>
    <property type="match status" value="1"/>
</dbReference>
<dbReference type="RefSeq" id="WP_149114701.1">
    <property type="nucleotide sequence ID" value="NZ_CP042425.1"/>
</dbReference>
<name>A0A5C1AP83_9BACT</name>
<dbReference type="GO" id="GO:0007165">
    <property type="term" value="P:signal transduction"/>
    <property type="evidence" value="ECO:0007669"/>
    <property type="project" value="TreeGrafter"/>
</dbReference>
<dbReference type="KEGG" id="lrs:PX52LOC_07488"/>
<dbReference type="NCBIfam" id="TIGR00225">
    <property type="entry name" value="prc"/>
    <property type="match status" value="1"/>
</dbReference>
<keyword evidence="3 5" id="KW-0378">Hydrolase</keyword>
<dbReference type="PANTHER" id="PTHR32060:SF30">
    <property type="entry name" value="CARBOXY-TERMINAL PROCESSING PROTEASE CTPA"/>
    <property type="match status" value="1"/>
</dbReference>
<dbReference type="InterPro" id="IPR036034">
    <property type="entry name" value="PDZ_sf"/>
</dbReference>
<gene>
    <name evidence="7" type="ORF">PX52LOC_07488</name>
</gene>
<evidence type="ECO:0000259" key="6">
    <source>
        <dbReference type="PROSITE" id="PS50106"/>
    </source>
</evidence>
<dbReference type="OrthoDB" id="9812068at2"/>
<dbReference type="GO" id="GO:0008236">
    <property type="term" value="F:serine-type peptidase activity"/>
    <property type="evidence" value="ECO:0007669"/>
    <property type="project" value="UniProtKB-KW"/>
</dbReference>
<dbReference type="PANTHER" id="PTHR32060">
    <property type="entry name" value="TAIL-SPECIFIC PROTEASE"/>
    <property type="match status" value="1"/>
</dbReference>
<organism evidence="7 8">
    <name type="scientific">Limnoglobus roseus</name>
    <dbReference type="NCBI Taxonomy" id="2598579"/>
    <lineage>
        <taxon>Bacteria</taxon>
        <taxon>Pseudomonadati</taxon>
        <taxon>Planctomycetota</taxon>
        <taxon>Planctomycetia</taxon>
        <taxon>Gemmatales</taxon>
        <taxon>Gemmataceae</taxon>
        <taxon>Limnoglobus</taxon>
    </lineage>
</organism>
<evidence type="ECO:0000256" key="4">
    <source>
        <dbReference type="ARBA" id="ARBA00022825"/>
    </source>
</evidence>
<dbReference type="Gene3D" id="3.30.750.44">
    <property type="match status" value="1"/>
</dbReference>
<evidence type="ECO:0000256" key="2">
    <source>
        <dbReference type="ARBA" id="ARBA00022670"/>
    </source>
</evidence>
<dbReference type="Pfam" id="PF17820">
    <property type="entry name" value="PDZ_6"/>
    <property type="match status" value="1"/>
</dbReference>
<dbReference type="GO" id="GO:0030288">
    <property type="term" value="C:outer membrane-bounded periplasmic space"/>
    <property type="evidence" value="ECO:0007669"/>
    <property type="project" value="TreeGrafter"/>
</dbReference>
<dbReference type="Proteomes" id="UP000324974">
    <property type="component" value="Chromosome"/>
</dbReference>
<reference evidence="8" key="1">
    <citation type="submission" date="2019-08" db="EMBL/GenBank/DDBJ databases">
        <title>Limnoglobus roseus gen. nov., sp. nov., a novel freshwater planctomycete with a giant genome from the family Gemmataceae.</title>
        <authorList>
            <person name="Kulichevskaya I.S."/>
            <person name="Naumoff D.G."/>
            <person name="Miroshnikov K."/>
            <person name="Ivanova A."/>
            <person name="Philippov D.A."/>
            <person name="Hakobyan A."/>
            <person name="Rijpstra I.C."/>
            <person name="Sinninghe Damste J.S."/>
            <person name="Liesack W."/>
            <person name="Dedysh S.N."/>
        </authorList>
    </citation>
    <scope>NUCLEOTIDE SEQUENCE [LARGE SCALE GENOMIC DNA]</scope>
    <source>
        <strain evidence="8">PX52</strain>
    </source>
</reference>
<accession>A0A5C1AP83</accession>
<proteinExistence type="inferred from homology"/>
<evidence type="ECO:0000313" key="8">
    <source>
        <dbReference type="Proteomes" id="UP000324974"/>
    </source>
</evidence>
<dbReference type="EMBL" id="CP042425">
    <property type="protein sequence ID" value="QEL20395.1"/>
    <property type="molecule type" value="Genomic_DNA"/>
</dbReference>
<dbReference type="GO" id="GO:0004175">
    <property type="term" value="F:endopeptidase activity"/>
    <property type="evidence" value="ECO:0007669"/>
    <property type="project" value="TreeGrafter"/>
</dbReference>
<dbReference type="Pfam" id="PF03572">
    <property type="entry name" value="Peptidase_S41"/>
    <property type="match status" value="1"/>
</dbReference>
<dbReference type="InterPro" id="IPR004447">
    <property type="entry name" value="Peptidase_S41A"/>
</dbReference>
<dbReference type="SMART" id="SM00245">
    <property type="entry name" value="TSPc"/>
    <property type="match status" value="1"/>
</dbReference>
<dbReference type="SUPFAM" id="SSF52096">
    <property type="entry name" value="ClpP/crotonase"/>
    <property type="match status" value="1"/>
</dbReference>
<dbReference type="CDD" id="cd07560">
    <property type="entry name" value="Peptidase_S41_CPP"/>
    <property type="match status" value="1"/>
</dbReference>
<dbReference type="PROSITE" id="PS50106">
    <property type="entry name" value="PDZ"/>
    <property type="match status" value="1"/>
</dbReference>
<keyword evidence="2 5" id="KW-0645">Protease</keyword>
<keyword evidence="4 5" id="KW-0720">Serine protease</keyword>
<dbReference type="AlphaFoldDB" id="A0A5C1AP83"/>
<dbReference type="SMART" id="SM00228">
    <property type="entry name" value="PDZ"/>
    <property type="match status" value="1"/>
</dbReference>
<dbReference type="InterPro" id="IPR041489">
    <property type="entry name" value="PDZ_6"/>
</dbReference>